<protein>
    <submittedName>
        <fullName evidence="1">Uncharacterized protein</fullName>
    </submittedName>
</protein>
<gene>
    <name evidence="1" type="ORF">J1M35_00310</name>
</gene>
<name>A0A975CFE9_9BURK</name>
<organism evidence="1 2">
    <name type="scientific">Ottowia testudinis</name>
    <dbReference type="NCBI Taxonomy" id="2816950"/>
    <lineage>
        <taxon>Bacteria</taxon>
        <taxon>Pseudomonadati</taxon>
        <taxon>Pseudomonadota</taxon>
        <taxon>Betaproteobacteria</taxon>
        <taxon>Burkholderiales</taxon>
        <taxon>Comamonadaceae</taxon>
        <taxon>Ottowia</taxon>
    </lineage>
</organism>
<proteinExistence type="predicted"/>
<keyword evidence="2" id="KW-1185">Reference proteome</keyword>
<reference evidence="1" key="1">
    <citation type="submission" date="2021-03" db="EMBL/GenBank/DDBJ databases">
        <title>Ottowia sp. 27C isolated from the cloaca of a Giant Asian pond turtle (Heosemys grandis).</title>
        <authorList>
            <person name="Spergser J."/>
            <person name="Busse H.-J."/>
        </authorList>
    </citation>
    <scope>NUCLEOTIDE SEQUENCE</scope>
    <source>
        <strain evidence="1">27C</strain>
    </source>
</reference>
<dbReference type="AlphaFoldDB" id="A0A975CFE9"/>
<accession>A0A975CFE9</accession>
<dbReference type="EMBL" id="CP071796">
    <property type="protein sequence ID" value="QTD45410.1"/>
    <property type="molecule type" value="Genomic_DNA"/>
</dbReference>
<evidence type="ECO:0000313" key="2">
    <source>
        <dbReference type="Proteomes" id="UP000663903"/>
    </source>
</evidence>
<dbReference type="RefSeq" id="WP_208009158.1">
    <property type="nucleotide sequence ID" value="NZ_CP071796.1"/>
</dbReference>
<dbReference type="KEGG" id="otd:J1M35_00310"/>
<evidence type="ECO:0000313" key="1">
    <source>
        <dbReference type="EMBL" id="QTD45410.1"/>
    </source>
</evidence>
<dbReference type="Proteomes" id="UP000663903">
    <property type="component" value="Chromosome"/>
</dbReference>
<sequence length="59" mass="5775">MSAAALGVVTPIAPIAGAWLLQALGGRAVMAAMGVYGAALGLALLPRHVPSPQGRLQAA</sequence>